<dbReference type="AlphaFoldDB" id="A0A9X3J4P7"/>
<feature type="compositionally biased region" description="Low complexity" evidence="1">
    <location>
        <begin position="22"/>
        <end position="36"/>
    </location>
</feature>
<gene>
    <name evidence="3" type="ORF">OU798_09915</name>
</gene>
<evidence type="ECO:0000313" key="3">
    <source>
        <dbReference type="EMBL" id="MCY1720659.1"/>
    </source>
</evidence>
<accession>A0A9X3J4P7</accession>
<sequence>MKTIKLLLITALLLAGADTFGQKNSQRNQKNNSKNNVIHTVPRNNVKYKKTSNKSTKLSQFAGKYDWNKTQGQ</sequence>
<feature type="chain" id="PRO_5040832781" evidence="2">
    <location>
        <begin position="18"/>
        <end position="73"/>
    </location>
</feature>
<feature type="region of interest" description="Disordered" evidence="1">
    <location>
        <begin position="22"/>
        <end position="54"/>
    </location>
</feature>
<evidence type="ECO:0000313" key="4">
    <source>
        <dbReference type="Proteomes" id="UP001145087"/>
    </source>
</evidence>
<evidence type="ECO:0000256" key="1">
    <source>
        <dbReference type="SAM" id="MobiDB-lite"/>
    </source>
</evidence>
<dbReference type="EMBL" id="JAPOHD010000020">
    <property type="protein sequence ID" value="MCY1720659.1"/>
    <property type="molecule type" value="Genomic_DNA"/>
</dbReference>
<dbReference type="Proteomes" id="UP001145087">
    <property type="component" value="Unassembled WGS sequence"/>
</dbReference>
<keyword evidence="4" id="KW-1185">Reference proteome</keyword>
<organism evidence="3 4">
    <name type="scientific">Draconibacterium aestuarii</name>
    <dbReference type="NCBI Taxonomy" id="2998507"/>
    <lineage>
        <taxon>Bacteria</taxon>
        <taxon>Pseudomonadati</taxon>
        <taxon>Bacteroidota</taxon>
        <taxon>Bacteroidia</taxon>
        <taxon>Marinilabiliales</taxon>
        <taxon>Prolixibacteraceae</taxon>
        <taxon>Draconibacterium</taxon>
    </lineage>
</organism>
<reference evidence="3" key="1">
    <citation type="submission" date="2022-11" db="EMBL/GenBank/DDBJ databases">
        <title>Marilongibacter aestuarii gen. nov., sp. nov., isolated from tidal flat sediment.</title>
        <authorList>
            <person name="Jiayan W."/>
        </authorList>
    </citation>
    <scope>NUCLEOTIDE SEQUENCE</scope>
    <source>
        <strain evidence="3">Z1-6</strain>
    </source>
</reference>
<name>A0A9X3J4P7_9BACT</name>
<keyword evidence="2" id="KW-0732">Signal</keyword>
<dbReference type="RefSeq" id="WP_343332993.1">
    <property type="nucleotide sequence ID" value="NZ_JAPOHD010000020.1"/>
</dbReference>
<feature type="signal peptide" evidence="2">
    <location>
        <begin position="1"/>
        <end position="17"/>
    </location>
</feature>
<proteinExistence type="predicted"/>
<comment type="caution">
    <text evidence="3">The sequence shown here is derived from an EMBL/GenBank/DDBJ whole genome shotgun (WGS) entry which is preliminary data.</text>
</comment>
<protein>
    <submittedName>
        <fullName evidence="3">Uncharacterized protein</fullName>
    </submittedName>
</protein>
<evidence type="ECO:0000256" key="2">
    <source>
        <dbReference type="SAM" id="SignalP"/>
    </source>
</evidence>